<reference evidence="2 3" key="1">
    <citation type="submission" date="2021-06" db="EMBL/GenBank/DDBJ databases">
        <title>Caerostris darwini draft genome.</title>
        <authorList>
            <person name="Kono N."/>
            <person name="Arakawa K."/>
        </authorList>
    </citation>
    <scope>NUCLEOTIDE SEQUENCE [LARGE SCALE GENOMIC DNA]</scope>
</reference>
<comment type="caution">
    <text evidence="2">The sequence shown here is derived from an EMBL/GenBank/DDBJ whole genome shotgun (WGS) entry which is preliminary data.</text>
</comment>
<evidence type="ECO:0000256" key="1">
    <source>
        <dbReference type="SAM" id="MobiDB-lite"/>
    </source>
</evidence>
<accession>A0AAV4VNQ1</accession>
<dbReference type="AlphaFoldDB" id="A0AAV4VNQ1"/>
<name>A0AAV4VNQ1_9ARAC</name>
<dbReference type="EMBL" id="BPLQ01013385">
    <property type="protein sequence ID" value="GIY71768.1"/>
    <property type="molecule type" value="Genomic_DNA"/>
</dbReference>
<sequence>MYLRASCFLRRTPDGAALPPVIPAAGCSLHPRFGLPWSTVAGALEWRTGGRATPGTGRRPGATTTPTRSSTRSYDSI</sequence>
<evidence type="ECO:0000313" key="3">
    <source>
        <dbReference type="Proteomes" id="UP001054837"/>
    </source>
</evidence>
<protein>
    <submittedName>
        <fullName evidence="2">Uncharacterized protein</fullName>
    </submittedName>
</protein>
<keyword evidence="3" id="KW-1185">Reference proteome</keyword>
<feature type="region of interest" description="Disordered" evidence="1">
    <location>
        <begin position="48"/>
        <end position="77"/>
    </location>
</feature>
<dbReference type="Proteomes" id="UP001054837">
    <property type="component" value="Unassembled WGS sequence"/>
</dbReference>
<organism evidence="2 3">
    <name type="scientific">Caerostris darwini</name>
    <dbReference type="NCBI Taxonomy" id="1538125"/>
    <lineage>
        <taxon>Eukaryota</taxon>
        <taxon>Metazoa</taxon>
        <taxon>Ecdysozoa</taxon>
        <taxon>Arthropoda</taxon>
        <taxon>Chelicerata</taxon>
        <taxon>Arachnida</taxon>
        <taxon>Araneae</taxon>
        <taxon>Araneomorphae</taxon>
        <taxon>Entelegynae</taxon>
        <taxon>Araneoidea</taxon>
        <taxon>Araneidae</taxon>
        <taxon>Caerostris</taxon>
    </lineage>
</organism>
<gene>
    <name evidence="2" type="ORF">CDAR_551151</name>
</gene>
<proteinExistence type="predicted"/>
<evidence type="ECO:0000313" key="2">
    <source>
        <dbReference type="EMBL" id="GIY71768.1"/>
    </source>
</evidence>